<feature type="chain" id="PRO_5011575679" evidence="1">
    <location>
        <begin position="31"/>
        <end position="1172"/>
    </location>
</feature>
<dbReference type="InterPro" id="IPR013320">
    <property type="entry name" value="ConA-like_dom_sf"/>
</dbReference>
<dbReference type="SUPFAM" id="SSF49899">
    <property type="entry name" value="Concanavalin A-like lectins/glucanases"/>
    <property type="match status" value="1"/>
</dbReference>
<dbReference type="SUPFAM" id="SSF49299">
    <property type="entry name" value="PKD domain"/>
    <property type="match status" value="2"/>
</dbReference>
<dbReference type="Gene3D" id="2.60.40.10">
    <property type="entry name" value="Immunoglobulins"/>
    <property type="match status" value="3"/>
</dbReference>
<dbReference type="InterPro" id="IPR013783">
    <property type="entry name" value="Ig-like_fold"/>
</dbReference>
<dbReference type="InterPro" id="IPR001791">
    <property type="entry name" value="Laminin_G"/>
</dbReference>
<dbReference type="OrthoDB" id="9802683at2"/>
<organism evidence="3 4">
    <name type="scientific">Geodermatophilus africanus</name>
    <dbReference type="NCBI Taxonomy" id="1137993"/>
    <lineage>
        <taxon>Bacteria</taxon>
        <taxon>Bacillati</taxon>
        <taxon>Actinomycetota</taxon>
        <taxon>Actinomycetes</taxon>
        <taxon>Geodermatophilales</taxon>
        <taxon>Geodermatophilaceae</taxon>
        <taxon>Geodermatophilus</taxon>
    </lineage>
</organism>
<dbReference type="SUPFAM" id="SSF50998">
    <property type="entry name" value="Quinoprotein alcohol dehydrogenase-like"/>
    <property type="match status" value="1"/>
</dbReference>
<sequence length="1172" mass="119860">MHARRLLAGFVSTLLLGAGVAVLPATGALADSAPIDPADPATPVTVTADPLPTVQINGVAWSQVVVGDVVYVAGRFTSARPAGAAPGVGEVPRNNVLAYDIRTGALITSFAPSLNGQALTVTASPDGSRIYVGGDFTQVNGQPRSRIAALTPAGELVATWRPAVQGQVRAIAATNDFVYFGGNVTAVGAVSRTRLAVVTAADGSLTNWAPVPGYGSTAGNTDGNRTLTNEVLSMVLTNGNTQLVVSGRFDTMNGVRATGVAAIDAFTSVTRPFAINQQITNQGVNSAIWSVSTDGTTVYGTAYNFFGPGNLEGSFAAEVNGGRVRWINDCWGDSYASHPMGGALYQAHHAHDCDNIGSFPEQTQRVWKRATAVSTAVTGTVGNLHHPTWQRQPAPSVLPWFPTMAAGTATGQAQAGWSVSGNGRYVVYGGEFPTVNGVAQQGLVRYALPSIAPNRVGPDAAGSTPTAAVLGAGTVRVAWRAASDLDNEHLTYRVYRDGGTTPAATLTRPSQWWDRPMLGWTDTGLTAGAHSYRVTATDPAGNTATMPTVSVQVPTTGSTARAYSSAVVADGATSYWPLGEGSSATGFDRSGGNDLQAFAGVTRAPGAVAGDPDGAVRLNGTTTGYLATTTPTAAPQTFSAEFWFNTTTRLGGRFLGFGNLRTGSSVHHDRLVYMDTAGRVNFGAWPLETRLLTSPAAYNDGRWHHVVATMGRTGMQLYVDGTLVGSRADGTRGQHNFGYWRVGGDRTWAGAEYVSGLVDEVALYPTVLAADRVASHHSLGTTGRPTDTAPTASFTAAPIDLTVSVDGSGSTDPGGRVAAHSWNWGDGTAAGSGATASHTYAAAGTYTVTLTVTDDGGRTGTTSRQVTVTAPAANRPPAAAFTVATSGTTVAVDGRGSVDTDGSVTSHAWTFGDGGTATGATAPHTYAAPGTYTVTLTVTDDDGASGSSSQQVTVSAPPAGALARDAFNRTTTGGWGTADLGGAWTASAGATRLSVRPGTAELALPAAGNNTGAYLGAVSSTSADLRTSFALSSMPTGTGTYVYVTGRRISAGNEYRVLVKVLADGRVSLTLSRLAAGVESWPGGEVVVPGLTYTPGMRLEVRVRTSGAGTTDVAATVWASGTAEPAAPQLVRTDATAALQAPGAVGIAAYRPGSATAATAVRVSSFELTTGR</sequence>
<dbReference type="SMART" id="SM00089">
    <property type="entry name" value="PKD"/>
    <property type="match status" value="2"/>
</dbReference>
<dbReference type="STRING" id="1137993.SAMN05660209_02080"/>
<name>A0A1H3HER8_9ACTN</name>
<accession>A0A1H3HER8</accession>
<reference evidence="4" key="1">
    <citation type="submission" date="2016-10" db="EMBL/GenBank/DDBJ databases">
        <authorList>
            <person name="Varghese N."/>
            <person name="Submissions S."/>
        </authorList>
    </citation>
    <scope>NUCLEOTIDE SEQUENCE [LARGE SCALE GENOMIC DNA]</scope>
    <source>
        <strain evidence="4">DSM 45422</strain>
    </source>
</reference>
<dbReference type="CDD" id="cd00146">
    <property type="entry name" value="PKD"/>
    <property type="match status" value="2"/>
</dbReference>
<dbReference type="Gene3D" id="2.80.10.50">
    <property type="match status" value="1"/>
</dbReference>
<dbReference type="Proteomes" id="UP000198921">
    <property type="component" value="Unassembled WGS sequence"/>
</dbReference>
<dbReference type="Gene3D" id="2.60.120.200">
    <property type="match status" value="1"/>
</dbReference>
<dbReference type="InterPro" id="IPR000601">
    <property type="entry name" value="PKD_dom"/>
</dbReference>
<protein>
    <submittedName>
        <fullName evidence="3">PKD domain-containing protein</fullName>
    </submittedName>
</protein>
<evidence type="ECO:0000313" key="4">
    <source>
        <dbReference type="Proteomes" id="UP000198921"/>
    </source>
</evidence>
<dbReference type="CDD" id="cd00110">
    <property type="entry name" value="LamG"/>
    <property type="match status" value="1"/>
</dbReference>
<dbReference type="GO" id="GO:0005975">
    <property type="term" value="P:carbohydrate metabolic process"/>
    <property type="evidence" value="ECO:0007669"/>
    <property type="project" value="UniProtKB-ARBA"/>
</dbReference>
<dbReference type="InterPro" id="IPR022409">
    <property type="entry name" value="PKD/Chitinase_dom"/>
</dbReference>
<dbReference type="RefSeq" id="WP_091154975.1">
    <property type="nucleotide sequence ID" value="NZ_FNOT01000005.1"/>
</dbReference>
<gene>
    <name evidence="3" type="ORF">SAMN05660209_02080</name>
</gene>
<proteinExistence type="predicted"/>
<dbReference type="AlphaFoldDB" id="A0A1H3HER8"/>
<feature type="domain" description="PKD" evidence="2">
    <location>
        <begin position="877"/>
        <end position="961"/>
    </location>
</feature>
<keyword evidence="4" id="KW-1185">Reference proteome</keyword>
<dbReference type="Pfam" id="PF13385">
    <property type="entry name" value="Laminin_G_3"/>
    <property type="match status" value="1"/>
</dbReference>
<dbReference type="PROSITE" id="PS50093">
    <property type="entry name" value="PKD"/>
    <property type="match status" value="2"/>
</dbReference>
<evidence type="ECO:0000313" key="3">
    <source>
        <dbReference type="EMBL" id="SDY14073.1"/>
    </source>
</evidence>
<feature type="domain" description="PKD" evidence="2">
    <location>
        <begin position="786"/>
        <end position="875"/>
    </location>
</feature>
<dbReference type="InterPro" id="IPR035986">
    <property type="entry name" value="PKD_dom_sf"/>
</dbReference>
<feature type="signal peptide" evidence="1">
    <location>
        <begin position="1"/>
        <end position="30"/>
    </location>
</feature>
<dbReference type="Pfam" id="PF18911">
    <property type="entry name" value="PKD_4"/>
    <property type="match status" value="2"/>
</dbReference>
<evidence type="ECO:0000256" key="1">
    <source>
        <dbReference type="SAM" id="SignalP"/>
    </source>
</evidence>
<dbReference type="InterPro" id="IPR011047">
    <property type="entry name" value="Quinoprotein_ADH-like_sf"/>
</dbReference>
<evidence type="ECO:0000259" key="2">
    <source>
        <dbReference type="PROSITE" id="PS50093"/>
    </source>
</evidence>
<dbReference type="EMBL" id="FNOT01000005">
    <property type="protein sequence ID" value="SDY14073.1"/>
    <property type="molecule type" value="Genomic_DNA"/>
</dbReference>
<keyword evidence="1" id="KW-0732">Signal</keyword>